<dbReference type="Proteomes" id="UP000770661">
    <property type="component" value="Unassembled WGS sequence"/>
</dbReference>
<dbReference type="InterPro" id="IPR002591">
    <property type="entry name" value="Phosphodiest/P_Trfase"/>
</dbReference>
<dbReference type="OrthoDB" id="415411at2759"/>
<protein>
    <submittedName>
        <fullName evidence="1">Ectonucleotide pyrophosphatase/phosphodiesterase family member 6</fullName>
    </submittedName>
</protein>
<dbReference type="CDD" id="cd16018">
    <property type="entry name" value="Enpp"/>
    <property type="match status" value="1"/>
</dbReference>
<comment type="caution">
    <text evidence="1">The sequence shown here is derived from an EMBL/GenBank/DDBJ whole genome shotgun (WGS) entry which is preliminary data.</text>
</comment>
<dbReference type="Pfam" id="PF01663">
    <property type="entry name" value="Phosphodiest"/>
    <property type="match status" value="2"/>
</dbReference>
<reference evidence="1" key="1">
    <citation type="submission" date="2020-07" db="EMBL/GenBank/DDBJ databases">
        <title>The High-quality genome of the commercially important snow crab, Chionoecetes opilio.</title>
        <authorList>
            <person name="Jeong J.-H."/>
            <person name="Ryu S."/>
        </authorList>
    </citation>
    <scope>NUCLEOTIDE SEQUENCE</scope>
    <source>
        <strain evidence="1">MADBK_172401_WGS</strain>
        <tissue evidence="1">Digestive gland</tissue>
    </source>
</reference>
<dbReference type="InterPro" id="IPR017850">
    <property type="entry name" value="Alkaline_phosphatase_core_sf"/>
</dbReference>
<dbReference type="PANTHER" id="PTHR10151">
    <property type="entry name" value="ECTONUCLEOTIDE PYROPHOSPHATASE/PHOSPHODIESTERASE"/>
    <property type="match status" value="1"/>
</dbReference>
<evidence type="ECO:0000313" key="1">
    <source>
        <dbReference type="EMBL" id="KAG0713341.1"/>
    </source>
</evidence>
<dbReference type="SUPFAM" id="SSF53649">
    <property type="entry name" value="Alkaline phosphatase-like"/>
    <property type="match status" value="1"/>
</dbReference>
<dbReference type="PANTHER" id="PTHR10151:SF120">
    <property type="entry name" value="BIS(5'-ADENOSYL)-TRIPHOSPHATASE"/>
    <property type="match status" value="1"/>
</dbReference>
<sequence length="410" mass="45933">MADVQRLLNQESRVITEPRQKMVGVRAWWVWVTVWVCVAASNPVTSDKDKLLYILMDGLRWDYVDLQDASVLPGFQRVLREGVRARWTDPLFPVLSYPTWTTLSTGRYAESHGIVGNYFYDAKEGDVFSLFDEDSTGKQKFGGSEPPWTNPGERDSYAGQFLWSRCDVPIDGVTTSFCEHFVYTEHTDFTGHNFGPDSEEVRQAMRDLDECFQQPLRPGPGHGGIWPRLADKGAFMSIKAKAGKAEQVFGQVSAMPGVRAYRRADIPARYHYQASPYIHDMILVADKGHYIMGSRSDVQLPPRDDRYVAVGAHGFDPDEQDMKGIFFARGPAFVCGSVVEPLHVVDVYQVLTHVLHLTPQPHNGTWSRVQPLFRTQDSPACTGGGAGCLDPQAAMLLPALAFIARRLMTE</sequence>
<dbReference type="Gene3D" id="3.40.720.10">
    <property type="entry name" value="Alkaline Phosphatase, subunit A"/>
    <property type="match status" value="2"/>
</dbReference>
<organism evidence="1 2">
    <name type="scientific">Chionoecetes opilio</name>
    <name type="common">Atlantic snow crab</name>
    <name type="synonym">Cancer opilio</name>
    <dbReference type="NCBI Taxonomy" id="41210"/>
    <lineage>
        <taxon>Eukaryota</taxon>
        <taxon>Metazoa</taxon>
        <taxon>Ecdysozoa</taxon>
        <taxon>Arthropoda</taxon>
        <taxon>Crustacea</taxon>
        <taxon>Multicrustacea</taxon>
        <taxon>Malacostraca</taxon>
        <taxon>Eumalacostraca</taxon>
        <taxon>Eucarida</taxon>
        <taxon>Decapoda</taxon>
        <taxon>Pleocyemata</taxon>
        <taxon>Brachyura</taxon>
        <taxon>Eubrachyura</taxon>
        <taxon>Majoidea</taxon>
        <taxon>Majidae</taxon>
        <taxon>Chionoecetes</taxon>
    </lineage>
</organism>
<gene>
    <name evidence="1" type="primary">enpp6</name>
    <name evidence="1" type="ORF">GWK47_016428</name>
</gene>
<keyword evidence="2" id="KW-1185">Reference proteome</keyword>
<accession>A0A8J5CHT0</accession>
<evidence type="ECO:0000313" key="2">
    <source>
        <dbReference type="Proteomes" id="UP000770661"/>
    </source>
</evidence>
<dbReference type="GO" id="GO:0016787">
    <property type="term" value="F:hydrolase activity"/>
    <property type="evidence" value="ECO:0007669"/>
    <property type="project" value="UniProtKB-ARBA"/>
</dbReference>
<dbReference type="EMBL" id="JACEEZ010021555">
    <property type="protein sequence ID" value="KAG0713341.1"/>
    <property type="molecule type" value="Genomic_DNA"/>
</dbReference>
<dbReference type="AlphaFoldDB" id="A0A8J5CHT0"/>
<name>A0A8J5CHT0_CHIOP</name>
<proteinExistence type="predicted"/>